<name>A0A4P1RFJ3_LUPAN</name>
<reference evidence="1 2" key="1">
    <citation type="journal article" date="2017" name="Plant Biotechnol. J.">
        <title>A comprehensive draft genome sequence for lupin (Lupinus angustifolius), an emerging health food: insights into plant-microbe interactions and legume evolution.</title>
        <authorList>
            <person name="Hane J.K."/>
            <person name="Ming Y."/>
            <person name="Kamphuis L.G."/>
            <person name="Nelson M.N."/>
            <person name="Garg G."/>
            <person name="Atkins C.A."/>
            <person name="Bayer P.E."/>
            <person name="Bravo A."/>
            <person name="Bringans S."/>
            <person name="Cannon S."/>
            <person name="Edwards D."/>
            <person name="Foley R."/>
            <person name="Gao L.L."/>
            <person name="Harrison M.J."/>
            <person name="Huang W."/>
            <person name="Hurgobin B."/>
            <person name="Li S."/>
            <person name="Liu C.W."/>
            <person name="McGrath A."/>
            <person name="Morahan G."/>
            <person name="Murray J."/>
            <person name="Weller J."/>
            <person name="Jian J."/>
            <person name="Singh K.B."/>
        </authorList>
    </citation>
    <scope>NUCLEOTIDE SEQUENCE [LARGE SCALE GENOMIC DNA]</scope>
    <source>
        <strain evidence="2">cv. Tanjil</strain>
        <tissue evidence="1">Whole plant</tissue>
    </source>
</reference>
<evidence type="ECO:0000313" key="1">
    <source>
        <dbReference type="EMBL" id="OIW10072.1"/>
    </source>
</evidence>
<proteinExistence type="predicted"/>
<protein>
    <submittedName>
        <fullName evidence="1">Uncharacterized protein</fullName>
    </submittedName>
</protein>
<dbReference type="EMBL" id="CM007366">
    <property type="protein sequence ID" value="OIW10072.1"/>
    <property type="molecule type" value="Genomic_DNA"/>
</dbReference>
<sequence length="81" mass="8492">MLMHLGAATFDPCALIKVRTKSTVSIAYVLAKLAFLSHSGIRLGLALLSQSGVLYGLALSRSGMLCGLALSRSGIDVWLVS</sequence>
<organism evidence="1 2">
    <name type="scientific">Lupinus angustifolius</name>
    <name type="common">Narrow-leaved blue lupine</name>
    <dbReference type="NCBI Taxonomy" id="3871"/>
    <lineage>
        <taxon>Eukaryota</taxon>
        <taxon>Viridiplantae</taxon>
        <taxon>Streptophyta</taxon>
        <taxon>Embryophyta</taxon>
        <taxon>Tracheophyta</taxon>
        <taxon>Spermatophyta</taxon>
        <taxon>Magnoliopsida</taxon>
        <taxon>eudicotyledons</taxon>
        <taxon>Gunneridae</taxon>
        <taxon>Pentapetalae</taxon>
        <taxon>rosids</taxon>
        <taxon>fabids</taxon>
        <taxon>Fabales</taxon>
        <taxon>Fabaceae</taxon>
        <taxon>Papilionoideae</taxon>
        <taxon>50 kb inversion clade</taxon>
        <taxon>genistoids sensu lato</taxon>
        <taxon>core genistoids</taxon>
        <taxon>Genisteae</taxon>
        <taxon>Lupinus</taxon>
    </lineage>
</organism>
<dbReference type="Gramene" id="OIW10072">
    <property type="protein sequence ID" value="OIW10072"/>
    <property type="gene ID" value="TanjilG_32812"/>
</dbReference>
<evidence type="ECO:0000313" key="2">
    <source>
        <dbReference type="Proteomes" id="UP000188354"/>
    </source>
</evidence>
<keyword evidence="2" id="KW-1185">Reference proteome</keyword>
<dbReference type="AlphaFoldDB" id="A0A4P1RFJ3"/>
<dbReference type="Proteomes" id="UP000188354">
    <property type="component" value="Chromosome LG06"/>
</dbReference>
<gene>
    <name evidence="1" type="ORF">TanjilG_32812</name>
</gene>
<accession>A0A4P1RFJ3</accession>